<keyword evidence="2" id="KW-1185">Reference proteome</keyword>
<dbReference type="AlphaFoldDB" id="A0A8H6PDX2"/>
<proteinExistence type="predicted"/>
<evidence type="ECO:0000313" key="2">
    <source>
        <dbReference type="Proteomes" id="UP000630445"/>
    </source>
</evidence>
<accession>A0A8H6PDX2</accession>
<evidence type="ECO:0000313" key="1">
    <source>
        <dbReference type="EMBL" id="KAF7128656.1"/>
    </source>
</evidence>
<dbReference type="EMBL" id="JACBAD010001909">
    <property type="protein sequence ID" value="KAF7128656.1"/>
    <property type="molecule type" value="Genomic_DNA"/>
</dbReference>
<protein>
    <submittedName>
        <fullName evidence="1">Uncharacterized protein</fullName>
    </submittedName>
</protein>
<dbReference type="OrthoDB" id="4831122at2759"/>
<sequence>MSRAGIVWRITAPSGHEVEPFGEISNCYWELAKSKSAASPGISLRAYIKDAKPEQCFVKSVVGLALATSAIAAPFTLNSTKWTPDHVLQPDEVILYGEGRMEVVHESVWREIIASQGISLEAPEVPEIIANFPADITANITAGHNETSLHSRDCGATTAMVTDTTQTFIDWDVQMSPVVIGTGNGLTVFVSAGYSASNSISVSAGVDWTVAKDILGLSTGIDYTRTWATQTAYQMSGVVPNGWSGTWITKPTKTRRYGRVLRGCLGSQTQVGTFMADSYESGSYNGVSWIQGAITMCMKQEYPLTRCTGQGTFT</sequence>
<comment type="caution">
    <text evidence="1">The sequence shown here is derived from an EMBL/GenBank/DDBJ whole genome shotgun (WGS) entry which is preliminary data.</text>
</comment>
<reference evidence="1" key="1">
    <citation type="submission" date="2020-06" db="EMBL/GenBank/DDBJ databases">
        <title>Draft genome sequences of strains closely related to Aspergillus parafelis and Aspergillus hiratsukae.</title>
        <authorList>
            <person name="Dos Santos R.A.C."/>
            <person name="Rivero-Menendez O."/>
            <person name="Steenwyk J.L."/>
            <person name="Mead M.E."/>
            <person name="Goldman G.H."/>
            <person name="Alastruey-Izquierdo A."/>
            <person name="Rokas A."/>
        </authorList>
    </citation>
    <scope>NUCLEOTIDE SEQUENCE</scope>
    <source>
        <strain evidence="1">CNM-CM5793</strain>
    </source>
</reference>
<name>A0A8H6PDX2_9EURO</name>
<dbReference type="Proteomes" id="UP000630445">
    <property type="component" value="Unassembled WGS sequence"/>
</dbReference>
<organism evidence="1 2">
    <name type="scientific">Aspergillus hiratsukae</name>
    <dbReference type="NCBI Taxonomy" id="1194566"/>
    <lineage>
        <taxon>Eukaryota</taxon>
        <taxon>Fungi</taxon>
        <taxon>Dikarya</taxon>
        <taxon>Ascomycota</taxon>
        <taxon>Pezizomycotina</taxon>
        <taxon>Eurotiomycetes</taxon>
        <taxon>Eurotiomycetidae</taxon>
        <taxon>Eurotiales</taxon>
        <taxon>Aspergillaceae</taxon>
        <taxon>Aspergillus</taxon>
        <taxon>Aspergillus subgen. Fumigati</taxon>
    </lineage>
</organism>
<gene>
    <name evidence="1" type="ORF">CNMCM5793_003507</name>
</gene>